<dbReference type="GO" id="GO:0102965">
    <property type="term" value="F:alcohol-forming long-chain fatty acyl-CoA reductase activity"/>
    <property type="evidence" value="ECO:0007669"/>
    <property type="project" value="UniProtKB-EC"/>
</dbReference>
<protein>
    <recommendedName>
        <fullName evidence="1">Fatty acyl-CoA reductase</fullName>
        <ecNumber evidence="1">1.2.1.84</ecNumber>
    </recommendedName>
</protein>
<dbReference type="Gene3D" id="3.40.50.720">
    <property type="entry name" value="NAD(P)-binding Rossmann-like Domain"/>
    <property type="match status" value="1"/>
</dbReference>
<dbReference type="InterPro" id="IPR013120">
    <property type="entry name" value="FAR_NAD-bd"/>
</dbReference>
<dbReference type="GO" id="GO:0035336">
    <property type="term" value="P:long-chain fatty-acyl-CoA metabolic process"/>
    <property type="evidence" value="ECO:0007669"/>
    <property type="project" value="TreeGrafter"/>
</dbReference>
<evidence type="ECO:0000259" key="2">
    <source>
        <dbReference type="Pfam" id="PF07993"/>
    </source>
</evidence>
<dbReference type="Pfam" id="PF07993">
    <property type="entry name" value="NAD_binding_4"/>
    <property type="match status" value="1"/>
</dbReference>
<dbReference type="GO" id="GO:0005777">
    <property type="term" value="C:peroxisome"/>
    <property type="evidence" value="ECO:0007669"/>
    <property type="project" value="TreeGrafter"/>
</dbReference>
<comment type="similarity">
    <text evidence="1">Belongs to the fatty acyl-CoA reductase family.</text>
</comment>
<dbReference type="EMBL" id="OD565051">
    <property type="protein sequence ID" value="CAD7440675.1"/>
    <property type="molecule type" value="Genomic_DNA"/>
</dbReference>
<proteinExistence type="inferred from homology"/>
<dbReference type="GO" id="GO:0080019">
    <property type="term" value="F:alcohol-forming very long-chain fatty acyl-CoA reductase activity"/>
    <property type="evidence" value="ECO:0007669"/>
    <property type="project" value="InterPro"/>
</dbReference>
<keyword evidence="1" id="KW-0443">Lipid metabolism</keyword>
<reference evidence="3" key="1">
    <citation type="submission" date="2020-11" db="EMBL/GenBank/DDBJ databases">
        <authorList>
            <person name="Tran Van P."/>
        </authorList>
    </citation>
    <scope>NUCLEOTIDE SEQUENCE</scope>
</reference>
<evidence type="ECO:0000313" key="3">
    <source>
        <dbReference type="EMBL" id="CAD7440675.1"/>
    </source>
</evidence>
<organism evidence="3">
    <name type="scientific">Timema bartmani</name>
    <dbReference type="NCBI Taxonomy" id="61472"/>
    <lineage>
        <taxon>Eukaryota</taxon>
        <taxon>Metazoa</taxon>
        <taxon>Ecdysozoa</taxon>
        <taxon>Arthropoda</taxon>
        <taxon>Hexapoda</taxon>
        <taxon>Insecta</taxon>
        <taxon>Pterygota</taxon>
        <taxon>Neoptera</taxon>
        <taxon>Polyneoptera</taxon>
        <taxon>Phasmatodea</taxon>
        <taxon>Timematodea</taxon>
        <taxon>Timematoidea</taxon>
        <taxon>Timematidae</taxon>
        <taxon>Timema</taxon>
    </lineage>
</organism>
<dbReference type="InterPro" id="IPR036291">
    <property type="entry name" value="NAD(P)-bd_dom_sf"/>
</dbReference>
<dbReference type="PANTHER" id="PTHR11011">
    <property type="entry name" value="MALE STERILITY PROTEIN 2-RELATED"/>
    <property type="match status" value="1"/>
</dbReference>
<feature type="domain" description="Thioester reductase (TE)" evidence="2">
    <location>
        <begin position="20"/>
        <end position="188"/>
    </location>
</feature>
<keyword evidence="1" id="KW-0521">NADP</keyword>
<keyword evidence="1" id="KW-0444">Lipid biosynthesis</keyword>
<evidence type="ECO:0000256" key="1">
    <source>
        <dbReference type="RuleBase" id="RU363097"/>
    </source>
</evidence>
<comment type="catalytic activity">
    <reaction evidence="1">
        <text>a long-chain fatty acyl-CoA + 2 NADPH + 2 H(+) = a long-chain primary fatty alcohol + 2 NADP(+) + CoA</text>
        <dbReference type="Rhea" id="RHEA:52716"/>
        <dbReference type="ChEBI" id="CHEBI:15378"/>
        <dbReference type="ChEBI" id="CHEBI:57287"/>
        <dbReference type="ChEBI" id="CHEBI:57783"/>
        <dbReference type="ChEBI" id="CHEBI:58349"/>
        <dbReference type="ChEBI" id="CHEBI:77396"/>
        <dbReference type="ChEBI" id="CHEBI:83139"/>
        <dbReference type="EC" id="1.2.1.84"/>
    </reaction>
</comment>
<dbReference type="AlphaFoldDB" id="A0A7R9I0B0"/>
<dbReference type="InterPro" id="IPR026055">
    <property type="entry name" value="FAR"/>
</dbReference>
<name>A0A7R9I0B0_9NEOP</name>
<dbReference type="EC" id="1.2.1.84" evidence="1"/>
<keyword evidence="1" id="KW-0560">Oxidoreductase</keyword>
<comment type="function">
    <text evidence="1">Catalyzes the reduction of fatty acyl-CoA to fatty alcohols.</text>
</comment>
<sequence>MTGKSRFKSCFYLKSLHCLQVFDRIRSECPSVLHKVVSIQGDVTEPGLALSEADRLELATKVNIVFHSAATVRFNESLKVAVNLNTLGTQRVIQLCRDMHKLQAFVHVSTAYSNADKKDVHEVVYPPPADPESVIQCCQTLSDDALEIVAERLRGKHPNTYTLTKALAEWVVAEQADDIPTAIVRPSIG</sequence>
<dbReference type="SUPFAM" id="SSF51735">
    <property type="entry name" value="NAD(P)-binding Rossmann-fold domains"/>
    <property type="match status" value="1"/>
</dbReference>
<accession>A0A7R9I0B0</accession>
<dbReference type="PANTHER" id="PTHR11011:SF107">
    <property type="entry name" value="FATTY ACYL-COA REDUCTASE"/>
    <property type="match status" value="1"/>
</dbReference>
<gene>
    <name evidence="3" type="ORF">TBIB3V08_LOCUS3169</name>
</gene>